<accession>A0A2K3JNB7</accession>
<organism evidence="1 2">
    <name type="scientific">Trifolium pratense</name>
    <name type="common">Red clover</name>
    <dbReference type="NCBI Taxonomy" id="57577"/>
    <lineage>
        <taxon>Eukaryota</taxon>
        <taxon>Viridiplantae</taxon>
        <taxon>Streptophyta</taxon>
        <taxon>Embryophyta</taxon>
        <taxon>Tracheophyta</taxon>
        <taxon>Spermatophyta</taxon>
        <taxon>Magnoliopsida</taxon>
        <taxon>eudicotyledons</taxon>
        <taxon>Gunneridae</taxon>
        <taxon>Pentapetalae</taxon>
        <taxon>rosids</taxon>
        <taxon>fabids</taxon>
        <taxon>Fabales</taxon>
        <taxon>Fabaceae</taxon>
        <taxon>Papilionoideae</taxon>
        <taxon>50 kb inversion clade</taxon>
        <taxon>NPAAA clade</taxon>
        <taxon>Hologalegina</taxon>
        <taxon>IRL clade</taxon>
        <taxon>Trifolieae</taxon>
        <taxon>Trifolium</taxon>
    </lineage>
</organism>
<gene>
    <name evidence="1" type="ORF">L195_g049127</name>
</gene>
<reference evidence="1 2" key="2">
    <citation type="journal article" date="2017" name="Front. Plant Sci.">
        <title>Gene Classification and Mining of Molecular Markers Useful in Red Clover (Trifolium pratense) Breeding.</title>
        <authorList>
            <person name="Istvanek J."/>
            <person name="Dluhosova J."/>
            <person name="Dluhos P."/>
            <person name="Patkova L."/>
            <person name="Nedelnik J."/>
            <person name="Repkova J."/>
        </authorList>
    </citation>
    <scope>NUCLEOTIDE SEQUENCE [LARGE SCALE GENOMIC DNA]</scope>
    <source>
        <strain evidence="2">cv. Tatra</strain>
        <tissue evidence="1">Young leaves</tissue>
    </source>
</reference>
<name>A0A2K3JNB7_TRIPR</name>
<sequence>RGKMRLRLRDLMTEMALAASLQRPLEQAQQRVVDDADMFVVVLKLEEQPEVYLVGQTDKAQEEQW</sequence>
<feature type="non-terminal residue" evidence="1">
    <location>
        <position position="1"/>
    </location>
</feature>
<dbReference type="Proteomes" id="UP000236291">
    <property type="component" value="Unassembled WGS sequence"/>
</dbReference>
<comment type="caution">
    <text evidence="1">The sequence shown here is derived from an EMBL/GenBank/DDBJ whole genome shotgun (WGS) entry which is preliminary data.</text>
</comment>
<proteinExistence type="predicted"/>
<evidence type="ECO:0000313" key="2">
    <source>
        <dbReference type="Proteomes" id="UP000236291"/>
    </source>
</evidence>
<protein>
    <submittedName>
        <fullName evidence="1">Uncharacterized protein</fullName>
    </submittedName>
</protein>
<reference evidence="1 2" key="1">
    <citation type="journal article" date="2014" name="Am. J. Bot.">
        <title>Genome assembly and annotation for red clover (Trifolium pratense; Fabaceae).</title>
        <authorList>
            <person name="Istvanek J."/>
            <person name="Jaros M."/>
            <person name="Krenek A."/>
            <person name="Repkova J."/>
        </authorList>
    </citation>
    <scope>NUCLEOTIDE SEQUENCE [LARGE SCALE GENOMIC DNA]</scope>
    <source>
        <strain evidence="2">cv. Tatra</strain>
        <tissue evidence="1">Young leaves</tissue>
    </source>
</reference>
<dbReference type="AlphaFoldDB" id="A0A2K3JNB7"/>
<evidence type="ECO:0000313" key="1">
    <source>
        <dbReference type="EMBL" id="PNX55498.1"/>
    </source>
</evidence>
<dbReference type="EMBL" id="ASHM01071722">
    <property type="protein sequence ID" value="PNX55498.1"/>
    <property type="molecule type" value="Genomic_DNA"/>
</dbReference>